<dbReference type="AlphaFoldDB" id="A0A5B8U7J4"/>
<dbReference type="GO" id="GO:0046081">
    <property type="term" value="P:dUTP catabolic process"/>
    <property type="evidence" value="ECO:0007669"/>
    <property type="project" value="InterPro"/>
</dbReference>
<dbReference type="RefSeq" id="WP_146921122.1">
    <property type="nucleotide sequence ID" value="NZ_CP042430.1"/>
</dbReference>
<dbReference type="InterPro" id="IPR033704">
    <property type="entry name" value="dUTPase_trimeric"/>
</dbReference>
<dbReference type="EMBL" id="CP042430">
    <property type="protein sequence ID" value="QEC48980.1"/>
    <property type="molecule type" value="Genomic_DNA"/>
</dbReference>
<dbReference type="Gene3D" id="2.70.40.10">
    <property type="match status" value="1"/>
</dbReference>
<evidence type="ECO:0000256" key="4">
    <source>
        <dbReference type="ARBA" id="ARBA00023080"/>
    </source>
</evidence>
<dbReference type="NCBIfam" id="NF001862">
    <property type="entry name" value="PRK00601.1"/>
    <property type="match status" value="1"/>
</dbReference>
<dbReference type="OrthoDB" id="9809956at2"/>
<dbReference type="NCBIfam" id="TIGR00576">
    <property type="entry name" value="dut"/>
    <property type="match status" value="1"/>
</dbReference>
<dbReference type="PANTHER" id="PTHR11241:SF0">
    <property type="entry name" value="DEOXYURIDINE 5'-TRIPHOSPHATE NUCLEOTIDOHYDROLASE"/>
    <property type="match status" value="1"/>
</dbReference>
<comment type="similarity">
    <text evidence="1">Belongs to the dUTPase family.</text>
</comment>
<protein>
    <recommendedName>
        <fullName evidence="2">dUTP diphosphatase</fullName>
        <ecNumber evidence="2">3.6.1.23</ecNumber>
    </recommendedName>
</protein>
<comment type="catalytic activity">
    <reaction evidence="5">
        <text>dUTP + H2O = dUMP + diphosphate + H(+)</text>
        <dbReference type="Rhea" id="RHEA:10248"/>
        <dbReference type="ChEBI" id="CHEBI:15377"/>
        <dbReference type="ChEBI" id="CHEBI:15378"/>
        <dbReference type="ChEBI" id="CHEBI:33019"/>
        <dbReference type="ChEBI" id="CHEBI:61555"/>
        <dbReference type="ChEBI" id="CHEBI:246422"/>
        <dbReference type="EC" id="3.6.1.23"/>
    </reaction>
</comment>
<dbReference type="Proteomes" id="UP000321805">
    <property type="component" value="Chromosome"/>
</dbReference>
<evidence type="ECO:0000313" key="8">
    <source>
        <dbReference type="Proteomes" id="UP000321805"/>
    </source>
</evidence>
<name>A0A5B8U7J4_9ACTN</name>
<dbReference type="Pfam" id="PF00692">
    <property type="entry name" value="dUTPase"/>
    <property type="match status" value="1"/>
</dbReference>
<reference evidence="7 8" key="1">
    <citation type="journal article" date="2018" name="J. Microbiol.">
        <title>Baekduia soli gen. nov., sp. nov., a novel bacterium isolated from the soil of Baekdu Mountain and proposal of a novel family name, Baekduiaceae fam. nov.</title>
        <authorList>
            <person name="An D.S."/>
            <person name="Siddiqi M.Z."/>
            <person name="Kim K.H."/>
            <person name="Yu H.S."/>
            <person name="Im W.T."/>
        </authorList>
    </citation>
    <scope>NUCLEOTIDE SEQUENCE [LARGE SCALE GENOMIC DNA]</scope>
    <source>
        <strain evidence="7 8">BR7-21</strain>
    </source>
</reference>
<keyword evidence="3 7" id="KW-0378">Hydrolase</keyword>
<dbReference type="CDD" id="cd07557">
    <property type="entry name" value="trimeric_dUTPase"/>
    <property type="match status" value="1"/>
</dbReference>
<dbReference type="SUPFAM" id="SSF51283">
    <property type="entry name" value="dUTPase-like"/>
    <property type="match status" value="1"/>
</dbReference>
<evidence type="ECO:0000259" key="6">
    <source>
        <dbReference type="Pfam" id="PF00692"/>
    </source>
</evidence>
<dbReference type="GO" id="GO:0004170">
    <property type="term" value="F:dUTP diphosphatase activity"/>
    <property type="evidence" value="ECO:0007669"/>
    <property type="project" value="UniProtKB-EC"/>
</dbReference>
<dbReference type="EC" id="3.6.1.23" evidence="2"/>
<evidence type="ECO:0000256" key="2">
    <source>
        <dbReference type="ARBA" id="ARBA00012379"/>
    </source>
</evidence>
<organism evidence="7 8">
    <name type="scientific">Baekduia soli</name>
    <dbReference type="NCBI Taxonomy" id="496014"/>
    <lineage>
        <taxon>Bacteria</taxon>
        <taxon>Bacillati</taxon>
        <taxon>Actinomycetota</taxon>
        <taxon>Thermoleophilia</taxon>
        <taxon>Solirubrobacterales</taxon>
        <taxon>Baekduiaceae</taxon>
        <taxon>Baekduia</taxon>
    </lineage>
</organism>
<accession>A0A5B8U7J4</accession>
<feature type="domain" description="dUTPase-like" evidence="6">
    <location>
        <begin position="19"/>
        <end position="148"/>
    </location>
</feature>
<evidence type="ECO:0000256" key="5">
    <source>
        <dbReference type="ARBA" id="ARBA00047686"/>
    </source>
</evidence>
<dbReference type="InterPro" id="IPR008181">
    <property type="entry name" value="dUTPase"/>
</dbReference>
<dbReference type="InterPro" id="IPR036157">
    <property type="entry name" value="dUTPase-like_sf"/>
</dbReference>
<gene>
    <name evidence="7" type="ORF">FSW04_16300</name>
</gene>
<dbReference type="GO" id="GO:0006226">
    <property type="term" value="P:dUMP biosynthetic process"/>
    <property type="evidence" value="ECO:0007669"/>
    <property type="project" value="InterPro"/>
</dbReference>
<dbReference type="GO" id="GO:0000287">
    <property type="term" value="F:magnesium ion binding"/>
    <property type="evidence" value="ECO:0007669"/>
    <property type="project" value="InterPro"/>
</dbReference>
<dbReference type="InterPro" id="IPR029054">
    <property type="entry name" value="dUTPase-like"/>
</dbReference>
<keyword evidence="8" id="KW-1185">Reference proteome</keyword>
<evidence type="ECO:0000313" key="7">
    <source>
        <dbReference type="EMBL" id="QEC48980.1"/>
    </source>
</evidence>
<dbReference type="PANTHER" id="PTHR11241">
    <property type="entry name" value="DEOXYURIDINE 5'-TRIPHOSPHATE NUCLEOTIDOHYDROLASE"/>
    <property type="match status" value="1"/>
</dbReference>
<keyword evidence="4" id="KW-0546">Nucleotide metabolism</keyword>
<proteinExistence type="inferred from homology"/>
<dbReference type="KEGG" id="bsol:FSW04_16300"/>
<sequence length="149" mass="15342">MLPSIAVDELEVRLLRDGARAPARSRPGDAGHDLACVEPVALSPGARAKVPTGVAIALPDGVCGLVVPRSGLAARHGVVPALGLIDPNFRGELCVTLMNTGEEPFAAQAGDRIAQLLLVPFWAPALTVVDELPPSPDDRGADGWGSSGR</sequence>
<evidence type="ECO:0000256" key="3">
    <source>
        <dbReference type="ARBA" id="ARBA00022801"/>
    </source>
</evidence>
<evidence type="ECO:0000256" key="1">
    <source>
        <dbReference type="ARBA" id="ARBA00006581"/>
    </source>
</evidence>